<evidence type="ECO:0000256" key="5">
    <source>
        <dbReference type="SAM" id="Phobius"/>
    </source>
</evidence>
<keyword evidence="4 5" id="KW-0472">Membrane</keyword>
<evidence type="ECO:0000256" key="1">
    <source>
        <dbReference type="ARBA" id="ARBA00004141"/>
    </source>
</evidence>
<accession>A0A4Q1DDD8</accession>
<feature type="transmembrane region" description="Helical" evidence="5">
    <location>
        <begin position="70"/>
        <end position="88"/>
    </location>
</feature>
<reference evidence="6 7" key="1">
    <citation type="submission" date="2019-01" db="EMBL/GenBank/DDBJ databases">
        <title>Filimonas sp. strain TTM-71.</title>
        <authorList>
            <person name="Chen W.-M."/>
        </authorList>
    </citation>
    <scope>NUCLEOTIDE SEQUENCE [LARGE SCALE GENOMIC DNA]</scope>
    <source>
        <strain evidence="6 7">TTM-71</strain>
    </source>
</reference>
<evidence type="ECO:0000313" key="7">
    <source>
        <dbReference type="Proteomes" id="UP000290545"/>
    </source>
</evidence>
<dbReference type="Pfam" id="PF13564">
    <property type="entry name" value="DoxX_2"/>
    <property type="match status" value="1"/>
</dbReference>
<protein>
    <submittedName>
        <fullName evidence="6">DoxX family protein</fullName>
    </submittedName>
</protein>
<dbReference type="RefSeq" id="WP_129002328.1">
    <property type="nucleotide sequence ID" value="NZ_SDHZ01000001.1"/>
</dbReference>
<feature type="transmembrane region" description="Helical" evidence="5">
    <location>
        <begin position="45"/>
        <end position="63"/>
    </location>
</feature>
<feature type="transmembrane region" description="Helical" evidence="5">
    <location>
        <begin position="100"/>
        <end position="116"/>
    </location>
</feature>
<comment type="subcellular location">
    <subcellularLocation>
        <location evidence="1">Membrane</location>
        <topology evidence="1">Multi-pass membrane protein</topology>
    </subcellularLocation>
</comment>
<keyword evidence="2 5" id="KW-0812">Transmembrane</keyword>
<proteinExistence type="predicted"/>
<dbReference type="EMBL" id="SDHZ01000001">
    <property type="protein sequence ID" value="RXK86579.1"/>
    <property type="molecule type" value="Genomic_DNA"/>
</dbReference>
<dbReference type="AlphaFoldDB" id="A0A4Q1DDD8"/>
<dbReference type="InterPro" id="IPR032808">
    <property type="entry name" value="DoxX"/>
</dbReference>
<dbReference type="OrthoDB" id="7960583at2"/>
<gene>
    <name evidence="6" type="ORF">ESB13_07170</name>
</gene>
<dbReference type="GO" id="GO:0016020">
    <property type="term" value="C:membrane"/>
    <property type="evidence" value="ECO:0007669"/>
    <property type="project" value="UniProtKB-SubCell"/>
</dbReference>
<evidence type="ECO:0000256" key="3">
    <source>
        <dbReference type="ARBA" id="ARBA00022989"/>
    </source>
</evidence>
<sequence>MKSKQFYYWLLTGLMSSFMFFAAWFAETHQAEFTGRMGFPPYFRVELTVAKILGGIVLLIPGIPARIKEWVYVGFCICMISALVAKIHSGYGFLEASQPGFSLAFFLLAIMLLNKVKRLPDFPKN</sequence>
<keyword evidence="3 5" id="KW-1133">Transmembrane helix</keyword>
<dbReference type="Proteomes" id="UP000290545">
    <property type="component" value="Unassembled WGS sequence"/>
</dbReference>
<organism evidence="6 7">
    <name type="scientific">Filimonas effusa</name>
    <dbReference type="NCBI Taxonomy" id="2508721"/>
    <lineage>
        <taxon>Bacteria</taxon>
        <taxon>Pseudomonadati</taxon>
        <taxon>Bacteroidota</taxon>
        <taxon>Chitinophagia</taxon>
        <taxon>Chitinophagales</taxon>
        <taxon>Chitinophagaceae</taxon>
        <taxon>Filimonas</taxon>
    </lineage>
</organism>
<keyword evidence="7" id="KW-1185">Reference proteome</keyword>
<evidence type="ECO:0000313" key="6">
    <source>
        <dbReference type="EMBL" id="RXK86579.1"/>
    </source>
</evidence>
<evidence type="ECO:0000256" key="4">
    <source>
        <dbReference type="ARBA" id="ARBA00023136"/>
    </source>
</evidence>
<feature type="transmembrane region" description="Helical" evidence="5">
    <location>
        <begin position="7"/>
        <end position="25"/>
    </location>
</feature>
<evidence type="ECO:0000256" key="2">
    <source>
        <dbReference type="ARBA" id="ARBA00022692"/>
    </source>
</evidence>
<name>A0A4Q1DDD8_9BACT</name>
<comment type="caution">
    <text evidence="6">The sequence shown here is derived from an EMBL/GenBank/DDBJ whole genome shotgun (WGS) entry which is preliminary data.</text>
</comment>